<dbReference type="PANTHER" id="PTHR32361:SF9">
    <property type="entry name" value="FERRIC REDUCTASE TRANSMEMBRANE COMPONENT 3-RELATED"/>
    <property type="match status" value="1"/>
</dbReference>
<dbReference type="PROSITE" id="PS51384">
    <property type="entry name" value="FAD_FR"/>
    <property type="match status" value="1"/>
</dbReference>
<dbReference type="InterPro" id="IPR039261">
    <property type="entry name" value="FNR_nucleotide-bd"/>
</dbReference>
<dbReference type="GO" id="GO:0005886">
    <property type="term" value="C:plasma membrane"/>
    <property type="evidence" value="ECO:0007669"/>
    <property type="project" value="UniProtKB-SubCell"/>
</dbReference>
<dbReference type="AlphaFoldDB" id="A0A409VG34"/>
<feature type="transmembrane region" description="Helical" evidence="14">
    <location>
        <begin position="217"/>
        <end position="235"/>
    </location>
</feature>
<evidence type="ECO:0000256" key="9">
    <source>
        <dbReference type="ARBA" id="ARBA00023002"/>
    </source>
</evidence>
<keyword evidence="6 14" id="KW-0812">Transmembrane</keyword>
<keyword evidence="9" id="KW-0560">Oxidoreductase</keyword>
<dbReference type="Pfam" id="PF08022">
    <property type="entry name" value="FAD_binding_8"/>
    <property type="match status" value="1"/>
</dbReference>
<dbReference type="GO" id="GO:0052851">
    <property type="term" value="F:ferric-chelate reductase (NADPH) activity"/>
    <property type="evidence" value="ECO:0007669"/>
    <property type="project" value="UniProtKB-EC"/>
</dbReference>
<evidence type="ECO:0000256" key="14">
    <source>
        <dbReference type="SAM" id="Phobius"/>
    </source>
</evidence>
<dbReference type="GO" id="GO:0006879">
    <property type="term" value="P:intracellular iron ion homeostasis"/>
    <property type="evidence" value="ECO:0007669"/>
    <property type="project" value="TreeGrafter"/>
</dbReference>
<dbReference type="GO" id="GO:0006826">
    <property type="term" value="P:iron ion transport"/>
    <property type="evidence" value="ECO:0007669"/>
    <property type="project" value="UniProtKB-ARBA"/>
</dbReference>
<comment type="similarity">
    <text evidence="2">Belongs to the ferric reductase (FRE) family.</text>
</comment>
<keyword evidence="11 14" id="KW-0472">Membrane</keyword>
<organism evidence="16 17">
    <name type="scientific">Gymnopilus dilepis</name>
    <dbReference type="NCBI Taxonomy" id="231916"/>
    <lineage>
        <taxon>Eukaryota</taxon>
        <taxon>Fungi</taxon>
        <taxon>Dikarya</taxon>
        <taxon>Basidiomycota</taxon>
        <taxon>Agaricomycotina</taxon>
        <taxon>Agaricomycetes</taxon>
        <taxon>Agaricomycetidae</taxon>
        <taxon>Agaricales</taxon>
        <taxon>Agaricineae</taxon>
        <taxon>Hymenogastraceae</taxon>
        <taxon>Gymnopilus</taxon>
    </lineage>
</organism>
<feature type="transmembrane region" description="Helical" evidence="14">
    <location>
        <begin position="33"/>
        <end position="54"/>
    </location>
</feature>
<dbReference type="InterPro" id="IPR017927">
    <property type="entry name" value="FAD-bd_FR_type"/>
</dbReference>
<dbReference type="InterPro" id="IPR013121">
    <property type="entry name" value="Fe_red_NAD-bd_6"/>
</dbReference>
<accession>A0A409VG34</accession>
<dbReference type="EMBL" id="NHYE01005657">
    <property type="protein sequence ID" value="PPQ65217.1"/>
    <property type="molecule type" value="Genomic_DNA"/>
</dbReference>
<sequence>MSASHSAHILAATPSAAQRALRKQIQIAHVRQLWMFLGGVLAFFTLLNFVRYLWSKLFFTPSTRADGTKEKADEEKHSARPRVSTPRRSWWALATGFRIVFFRWSIPIGPSAIASVTELSFICVYIVANLVWLLVNTQDLQALFYQDRAALMASSQIPLVVALAGKNNVISWLTGISHERLNVLHRAAARTIFILLWIHAVARVVSGLSPQNDFSHVWMQCGVLGLTGLTIATILSVRPIRQLAFEFFLVTHIICVLIFIVGGYYHAKEVHFGDYIWPALLIWGFDRALRMGRLVLNNRIWNRAHPGNALVELISEDTIRLTLRRRISWAPGQHAYVILPTVSNLPFEAHPFTIASIPEDDGDSKERDVVFLIRGRGGFTRRLREHAARDHGSRVPAFIDGPYGCPPDLRSYTTCILIAGGSGISYTLPLLLNLVRVSAQGGQSAVQRIVFIWAVRNADHIKWVSTVLQEALARATQPLVIEPRIYVTGKKYPIPEVPPASQERSSVSSSSIEKDDISESALPVYSALKFIHGRPNMKQLLSEEIENSPGPVSVDVAGPSPLAESIRRALSSGAASPASAFKGSSPVTLHVEAFGMVH</sequence>
<evidence type="ECO:0000259" key="15">
    <source>
        <dbReference type="PROSITE" id="PS51384"/>
    </source>
</evidence>
<feature type="domain" description="FAD-binding FR-type" evidence="15">
    <location>
        <begin position="287"/>
        <end position="409"/>
    </location>
</feature>
<dbReference type="SFLD" id="SFLDG01168">
    <property type="entry name" value="Ferric_reductase_subgroup_(FRE"/>
    <property type="match status" value="1"/>
</dbReference>
<evidence type="ECO:0000256" key="6">
    <source>
        <dbReference type="ARBA" id="ARBA00022692"/>
    </source>
</evidence>
<comment type="caution">
    <text evidence="16">The sequence shown here is derived from an EMBL/GenBank/DDBJ whole genome shotgun (WGS) entry which is preliminary data.</text>
</comment>
<keyword evidence="5" id="KW-1003">Cell membrane</keyword>
<evidence type="ECO:0000256" key="5">
    <source>
        <dbReference type="ARBA" id="ARBA00022475"/>
    </source>
</evidence>
<dbReference type="GO" id="GO:0015677">
    <property type="term" value="P:copper ion import"/>
    <property type="evidence" value="ECO:0007669"/>
    <property type="project" value="TreeGrafter"/>
</dbReference>
<feature type="transmembrane region" description="Helical" evidence="14">
    <location>
        <begin position="187"/>
        <end position="205"/>
    </location>
</feature>
<dbReference type="InParanoid" id="A0A409VG34"/>
<keyword evidence="10" id="KW-0406">Ion transport</keyword>
<dbReference type="PANTHER" id="PTHR32361">
    <property type="entry name" value="FERRIC/CUPRIC REDUCTASE TRANSMEMBRANE COMPONENT"/>
    <property type="match status" value="1"/>
</dbReference>
<dbReference type="Gene3D" id="3.40.50.80">
    <property type="entry name" value="Nucleotide-binding domain of ferredoxin-NADP reductase (FNR) module"/>
    <property type="match status" value="1"/>
</dbReference>
<proteinExistence type="inferred from homology"/>
<keyword evidence="12" id="KW-0325">Glycoprotein</keyword>
<keyword evidence="8 14" id="KW-1133">Transmembrane helix</keyword>
<evidence type="ECO:0000256" key="7">
    <source>
        <dbReference type="ARBA" id="ARBA00022982"/>
    </source>
</evidence>
<dbReference type="CDD" id="cd06186">
    <property type="entry name" value="NOX_Duox_like_FAD_NADP"/>
    <property type="match status" value="1"/>
</dbReference>
<evidence type="ECO:0000256" key="1">
    <source>
        <dbReference type="ARBA" id="ARBA00004651"/>
    </source>
</evidence>
<evidence type="ECO:0000256" key="8">
    <source>
        <dbReference type="ARBA" id="ARBA00022989"/>
    </source>
</evidence>
<dbReference type="InterPro" id="IPR017938">
    <property type="entry name" value="Riboflavin_synthase-like_b-brl"/>
</dbReference>
<evidence type="ECO:0000313" key="17">
    <source>
        <dbReference type="Proteomes" id="UP000284706"/>
    </source>
</evidence>
<protein>
    <recommendedName>
        <fullName evidence="3">ferric-chelate reductase (NADPH)</fullName>
        <ecNumber evidence="3">1.16.1.9</ecNumber>
    </recommendedName>
</protein>
<keyword evidence="17" id="KW-1185">Reference proteome</keyword>
<dbReference type="OrthoDB" id="4494341at2759"/>
<evidence type="ECO:0000256" key="11">
    <source>
        <dbReference type="ARBA" id="ARBA00023136"/>
    </source>
</evidence>
<evidence type="ECO:0000256" key="13">
    <source>
        <dbReference type="ARBA" id="ARBA00048483"/>
    </source>
</evidence>
<keyword evidence="7" id="KW-0249">Electron transport</keyword>
<dbReference type="InterPro" id="IPR013130">
    <property type="entry name" value="Fe3_Rdtase_TM_dom"/>
</dbReference>
<dbReference type="Pfam" id="PF01794">
    <property type="entry name" value="Ferric_reduct"/>
    <property type="match status" value="1"/>
</dbReference>
<feature type="transmembrane region" description="Helical" evidence="14">
    <location>
        <begin position="112"/>
        <end position="135"/>
    </location>
</feature>
<name>A0A409VG34_9AGAR</name>
<evidence type="ECO:0000313" key="16">
    <source>
        <dbReference type="EMBL" id="PPQ65217.1"/>
    </source>
</evidence>
<dbReference type="InterPro" id="IPR051410">
    <property type="entry name" value="Ferric/Cupric_Reductase"/>
</dbReference>
<gene>
    <name evidence="16" type="ORF">CVT26_000194</name>
</gene>
<evidence type="ECO:0000256" key="3">
    <source>
        <dbReference type="ARBA" id="ARBA00012668"/>
    </source>
</evidence>
<reference evidence="16 17" key="1">
    <citation type="journal article" date="2018" name="Evol. Lett.">
        <title>Horizontal gene cluster transfer increased hallucinogenic mushroom diversity.</title>
        <authorList>
            <person name="Reynolds H.T."/>
            <person name="Vijayakumar V."/>
            <person name="Gluck-Thaler E."/>
            <person name="Korotkin H.B."/>
            <person name="Matheny P.B."/>
            <person name="Slot J.C."/>
        </authorList>
    </citation>
    <scope>NUCLEOTIDE SEQUENCE [LARGE SCALE GENOMIC DNA]</scope>
    <source>
        <strain evidence="16 17">SRW20</strain>
    </source>
</reference>
<dbReference type="EC" id="1.16.1.9" evidence="3"/>
<dbReference type="Proteomes" id="UP000284706">
    <property type="component" value="Unassembled WGS sequence"/>
</dbReference>
<evidence type="ECO:0000256" key="12">
    <source>
        <dbReference type="ARBA" id="ARBA00023180"/>
    </source>
</evidence>
<feature type="transmembrane region" description="Helical" evidence="14">
    <location>
        <begin position="247"/>
        <end position="266"/>
    </location>
</feature>
<keyword evidence="4" id="KW-0813">Transport</keyword>
<comment type="catalytic activity">
    <reaction evidence="13">
        <text>2 a Fe(II)-siderophore + NADP(+) + H(+) = 2 a Fe(III)-siderophore + NADPH</text>
        <dbReference type="Rhea" id="RHEA:28795"/>
        <dbReference type="Rhea" id="RHEA-COMP:11342"/>
        <dbReference type="Rhea" id="RHEA-COMP:11344"/>
        <dbReference type="ChEBI" id="CHEBI:15378"/>
        <dbReference type="ChEBI" id="CHEBI:29033"/>
        <dbReference type="ChEBI" id="CHEBI:29034"/>
        <dbReference type="ChEBI" id="CHEBI:57783"/>
        <dbReference type="ChEBI" id="CHEBI:58349"/>
        <dbReference type="EC" id="1.16.1.9"/>
    </reaction>
</comment>
<evidence type="ECO:0000256" key="2">
    <source>
        <dbReference type="ARBA" id="ARBA00006278"/>
    </source>
</evidence>
<evidence type="ECO:0000256" key="4">
    <source>
        <dbReference type="ARBA" id="ARBA00022448"/>
    </source>
</evidence>
<dbReference type="Pfam" id="PF08030">
    <property type="entry name" value="NAD_binding_6"/>
    <property type="match status" value="1"/>
</dbReference>
<evidence type="ECO:0000256" key="10">
    <source>
        <dbReference type="ARBA" id="ARBA00023065"/>
    </source>
</evidence>
<dbReference type="FunCoup" id="A0A409VG34">
    <property type="interactions" value="188"/>
</dbReference>
<dbReference type="SUPFAM" id="SSF52343">
    <property type="entry name" value="Ferredoxin reductase-like, C-terminal NADP-linked domain"/>
    <property type="match status" value="1"/>
</dbReference>
<dbReference type="SFLD" id="SFLDS00052">
    <property type="entry name" value="Ferric_Reductase_Domain"/>
    <property type="match status" value="1"/>
</dbReference>
<dbReference type="STRING" id="231916.A0A409VG34"/>
<dbReference type="SUPFAM" id="SSF63380">
    <property type="entry name" value="Riboflavin synthase domain-like"/>
    <property type="match status" value="1"/>
</dbReference>
<dbReference type="InterPro" id="IPR013112">
    <property type="entry name" value="FAD-bd_8"/>
</dbReference>
<comment type="subcellular location">
    <subcellularLocation>
        <location evidence="1">Cell membrane</location>
        <topology evidence="1">Multi-pass membrane protein</topology>
    </subcellularLocation>
</comment>